<protein>
    <submittedName>
        <fullName evidence="1">Uncharacterized protein</fullName>
    </submittedName>
</protein>
<evidence type="ECO:0000313" key="1">
    <source>
        <dbReference type="EMBL" id="KAG5186410.1"/>
    </source>
</evidence>
<sequence length="339" mass="37875">MKTLNIKAAVFARAKAIYQNLRALLRNTSKHKRELNATRTLIETRLAKMIEPSSGVALRDETLFVIESVETIYQQCEQFHNVARGIYEVYTYMHSKKVLKRPQKFNTTMLDTMYSNTVSILGSTHSASMTLEKVVTRTADDDIKAIILEFTEAMIPFTVMNLFWNMRDVDIWRRVLSNQENIVGTSPFIDVELAATSDPASKAPFIPLLVAAMKSRTDIVLISTVETASLLVGRAAYSALCAINLANDRKYVDDVLANEVLYGKHIFKFLSLTNGQERSSSMSAEYISMADTVMESVGQLLKLDSLYSTLKSKVETELLSSSAAILESFTYTPGSFALP</sequence>
<gene>
    <name evidence="1" type="ORF">JKP88DRAFT_241019</name>
</gene>
<name>A0A835Z7J9_9STRA</name>
<accession>A0A835Z7J9</accession>
<organism evidence="1 2">
    <name type="scientific">Tribonema minus</name>
    <dbReference type="NCBI Taxonomy" id="303371"/>
    <lineage>
        <taxon>Eukaryota</taxon>
        <taxon>Sar</taxon>
        <taxon>Stramenopiles</taxon>
        <taxon>Ochrophyta</taxon>
        <taxon>PX clade</taxon>
        <taxon>Xanthophyceae</taxon>
        <taxon>Tribonematales</taxon>
        <taxon>Tribonemataceae</taxon>
        <taxon>Tribonema</taxon>
    </lineage>
</organism>
<dbReference type="EMBL" id="JAFCMP010000112">
    <property type="protein sequence ID" value="KAG5186410.1"/>
    <property type="molecule type" value="Genomic_DNA"/>
</dbReference>
<dbReference type="Proteomes" id="UP000664859">
    <property type="component" value="Unassembled WGS sequence"/>
</dbReference>
<evidence type="ECO:0000313" key="2">
    <source>
        <dbReference type="Proteomes" id="UP000664859"/>
    </source>
</evidence>
<dbReference type="AlphaFoldDB" id="A0A835Z7J9"/>
<reference evidence="1" key="1">
    <citation type="submission" date="2021-02" db="EMBL/GenBank/DDBJ databases">
        <title>First Annotated Genome of the Yellow-green Alga Tribonema minus.</title>
        <authorList>
            <person name="Mahan K.M."/>
        </authorList>
    </citation>
    <scope>NUCLEOTIDE SEQUENCE</scope>
    <source>
        <strain evidence="1">UTEX B ZZ1240</strain>
    </source>
</reference>
<keyword evidence="2" id="KW-1185">Reference proteome</keyword>
<comment type="caution">
    <text evidence="1">The sequence shown here is derived from an EMBL/GenBank/DDBJ whole genome shotgun (WGS) entry which is preliminary data.</text>
</comment>
<proteinExistence type="predicted"/>